<dbReference type="EMBL" id="BARS01058186">
    <property type="protein sequence ID" value="GAG46234.1"/>
    <property type="molecule type" value="Genomic_DNA"/>
</dbReference>
<evidence type="ECO:0000313" key="1">
    <source>
        <dbReference type="EMBL" id="GAG46234.1"/>
    </source>
</evidence>
<feature type="non-terminal residue" evidence="1">
    <location>
        <position position="112"/>
    </location>
</feature>
<accession>X0XSQ6</accession>
<name>X0XSQ6_9ZZZZ</name>
<sequence>VIDSGNNRLGDIPVTFDVVRGGGSLDGATSTTVEPDSDGRALAILTLGPGEGFDNNAVQASFAGNLGVPATFVASAQTAGDPADTSVSGVVLDNADLPVPGVSLSILDTALT</sequence>
<organism evidence="1">
    <name type="scientific">marine sediment metagenome</name>
    <dbReference type="NCBI Taxonomy" id="412755"/>
    <lineage>
        <taxon>unclassified sequences</taxon>
        <taxon>metagenomes</taxon>
        <taxon>ecological metagenomes</taxon>
    </lineage>
</organism>
<comment type="caution">
    <text evidence="1">The sequence shown here is derived from an EMBL/GenBank/DDBJ whole genome shotgun (WGS) entry which is preliminary data.</text>
</comment>
<proteinExistence type="predicted"/>
<reference evidence="1" key="1">
    <citation type="journal article" date="2014" name="Front. Microbiol.">
        <title>High frequency of phylogenetically diverse reductive dehalogenase-homologous genes in deep subseafloor sedimentary metagenomes.</title>
        <authorList>
            <person name="Kawai M."/>
            <person name="Futagami T."/>
            <person name="Toyoda A."/>
            <person name="Takaki Y."/>
            <person name="Nishi S."/>
            <person name="Hori S."/>
            <person name="Arai W."/>
            <person name="Tsubouchi T."/>
            <person name="Morono Y."/>
            <person name="Uchiyama I."/>
            <person name="Ito T."/>
            <person name="Fujiyama A."/>
            <person name="Inagaki F."/>
            <person name="Takami H."/>
        </authorList>
    </citation>
    <scope>NUCLEOTIDE SEQUENCE</scope>
    <source>
        <strain evidence="1">Expedition CK06-06</strain>
    </source>
</reference>
<gene>
    <name evidence="1" type="ORF">S01H1_84982</name>
</gene>
<protein>
    <submittedName>
        <fullName evidence="1">Uncharacterized protein</fullName>
    </submittedName>
</protein>
<feature type="non-terminal residue" evidence="1">
    <location>
        <position position="1"/>
    </location>
</feature>
<dbReference type="AlphaFoldDB" id="X0XSQ6"/>